<dbReference type="OrthoDB" id="2430034at2759"/>
<sequence>MQSSTAKDTKYKLRRTIATNGLGFYLDPQFRRKAWDMRKAQNAALNYGIKALLGLAKGTKDDKKKDHVSVMFVVGLGSFNTGTSMAPKHTALTKRLTIRAKSLGSVVPAFHEYKPNAKCPRVNCHERLVSAGRRSRYCQCCIAHFDHDVVGSENIARIGAEQIRVQERPREFIPPTSHP</sequence>
<evidence type="ECO:0000313" key="2">
    <source>
        <dbReference type="Proteomes" id="UP000726737"/>
    </source>
</evidence>
<dbReference type="Proteomes" id="UP000726737">
    <property type="component" value="Unassembled WGS sequence"/>
</dbReference>
<keyword evidence="2" id="KW-1185">Reference proteome</keyword>
<evidence type="ECO:0008006" key="3">
    <source>
        <dbReference type="Google" id="ProtNLM"/>
    </source>
</evidence>
<dbReference type="EMBL" id="JAAAJA010000398">
    <property type="protein sequence ID" value="KAG0254538.1"/>
    <property type="molecule type" value="Genomic_DNA"/>
</dbReference>
<dbReference type="AlphaFoldDB" id="A0A9P6U105"/>
<evidence type="ECO:0000313" key="1">
    <source>
        <dbReference type="EMBL" id="KAG0254538.1"/>
    </source>
</evidence>
<accession>A0A9P6U105</accession>
<reference evidence="1" key="1">
    <citation type="journal article" date="2020" name="Fungal Divers.">
        <title>Resolving the Mortierellaceae phylogeny through synthesis of multi-gene phylogenetics and phylogenomics.</title>
        <authorList>
            <person name="Vandepol N."/>
            <person name="Liber J."/>
            <person name="Desiro A."/>
            <person name="Na H."/>
            <person name="Kennedy M."/>
            <person name="Barry K."/>
            <person name="Grigoriev I.V."/>
            <person name="Miller A.N."/>
            <person name="O'Donnell K."/>
            <person name="Stajich J.E."/>
            <person name="Bonito G."/>
        </authorList>
    </citation>
    <scope>NUCLEOTIDE SEQUENCE</scope>
    <source>
        <strain evidence="1">KOD948</strain>
    </source>
</reference>
<comment type="caution">
    <text evidence="1">The sequence shown here is derived from an EMBL/GenBank/DDBJ whole genome shotgun (WGS) entry which is preliminary data.</text>
</comment>
<name>A0A9P6U105_9FUNG</name>
<gene>
    <name evidence="1" type="ORF">BG011_005678</name>
</gene>
<organism evidence="1 2">
    <name type="scientific">Mortierella polycephala</name>
    <dbReference type="NCBI Taxonomy" id="41804"/>
    <lineage>
        <taxon>Eukaryota</taxon>
        <taxon>Fungi</taxon>
        <taxon>Fungi incertae sedis</taxon>
        <taxon>Mucoromycota</taxon>
        <taxon>Mortierellomycotina</taxon>
        <taxon>Mortierellomycetes</taxon>
        <taxon>Mortierellales</taxon>
        <taxon>Mortierellaceae</taxon>
        <taxon>Mortierella</taxon>
    </lineage>
</organism>
<protein>
    <recommendedName>
        <fullName evidence="3">Transposase</fullName>
    </recommendedName>
</protein>
<proteinExistence type="predicted"/>